<evidence type="ECO:0000256" key="3">
    <source>
        <dbReference type="ARBA" id="ARBA00012824"/>
    </source>
</evidence>
<reference evidence="7" key="1">
    <citation type="submission" date="2023-02" db="EMBL/GenBank/DDBJ databases">
        <title>Kitasatospora phosalacinea NBRC 14627.</title>
        <authorList>
            <person name="Ichikawa N."/>
            <person name="Sato H."/>
            <person name="Tonouchi N."/>
        </authorList>
    </citation>
    <scope>NUCLEOTIDE SEQUENCE</scope>
    <source>
        <strain evidence="7">NBRC 14627</strain>
    </source>
</reference>
<evidence type="ECO:0000256" key="4">
    <source>
        <dbReference type="ARBA" id="ARBA00023235"/>
    </source>
</evidence>
<organism evidence="7 8">
    <name type="scientific">Kitasatospora phosalacinea</name>
    <dbReference type="NCBI Taxonomy" id="2065"/>
    <lineage>
        <taxon>Bacteria</taxon>
        <taxon>Bacillati</taxon>
        <taxon>Actinomycetota</taxon>
        <taxon>Actinomycetes</taxon>
        <taxon>Kitasatosporales</taxon>
        <taxon>Streptomycetaceae</taxon>
        <taxon>Kitasatospora</taxon>
    </lineage>
</organism>
<feature type="domain" description="Chorismate-utilising enzyme C-terminal" evidence="6">
    <location>
        <begin position="221"/>
        <end position="475"/>
    </location>
</feature>
<dbReference type="EC" id="5.4.4.2" evidence="3"/>
<dbReference type="Proteomes" id="UP001165041">
    <property type="component" value="Unassembled WGS sequence"/>
</dbReference>
<dbReference type="Gene3D" id="3.60.120.10">
    <property type="entry name" value="Anthranilate synthase"/>
    <property type="match status" value="1"/>
</dbReference>
<dbReference type="EMBL" id="BSSA01000023">
    <property type="protein sequence ID" value="GLW73258.1"/>
    <property type="molecule type" value="Genomic_DNA"/>
</dbReference>
<evidence type="ECO:0000313" key="8">
    <source>
        <dbReference type="Proteomes" id="UP001165041"/>
    </source>
</evidence>
<comment type="catalytic activity">
    <reaction evidence="1">
        <text>chorismate = isochorismate</text>
        <dbReference type="Rhea" id="RHEA:18985"/>
        <dbReference type="ChEBI" id="CHEBI:29748"/>
        <dbReference type="ChEBI" id="CHEBI:29780"/>
        <dbReference type="EC" id="5.4.4.2"/>
    </reaction>
</comment>
<dbReference type="GO" id="GO:0008909">
    <property type="term" value="F:isochorismate synthase activity"/>
    <property type="evidence" value="ECO:0007669"/>
    <property type="project" value="UniProtKB-EC"/>
</dbReference>
<dbReference type="PANTHER" id="PTHR42839:SF2">
    <property type="entry name" value="ISOCHORISMATE SYNTHASE ENTC"/>
    <property type="match status" value="1"/>
</dbReference>
<dbReference type="NCBIfam" id="TIGR00543">
    <property type="entry name" value="isochor_syn"/>
    <property type="match status" value="1"/>
</dbReference>
<dbReference type="PANTHER" id="PTHR42839">
    <property type="entry name" value="ISOCHORISMATE SYNTHASE ENTC"/>
    <property type="match status" value="1"/>
</dbReference>
<dbReference type="AlphaFoldDB" id="A0A9W6QE00"/>
<evidence type="ECO:0000256" key="1">
    <source>
        <dbReference type="ARBA" id="ARBA00000799"/>
    </source>
</evidence>
<dbReference type="InterPro" id="IPR015890">
    <property type="entry name" value="Chorismate_C"/>
</dbReference>
<gene>
    <name evidence="7" type="ORF">Kpho02_55570</name>
</gene>
<dbReference type="RefSeq" id="WP_285738903.1">
    <property type="nucleotide sequence ID" value="NZ_BSSA01000023.1"/>
</dbReference>
<dbReference type="SUPFAM" id="SSF56322">
    <property type="entry name" value="ADC synthase"/>
    <property type="match status" value="1"/>
</dbReference>
<dbReference type="InterPro" id="IPR005801">
    <property type="entry name" value="ADC_synthase"/>
</dbReference>
<evidence type="ECO:0000259" key="6">
    <source>
        <dbReference type="Pfam" id="PF00425"/>
    </source>
</evidence>
<comment type="similarity">
    <text evidence="2">Belongs to the isochorismate synthase family.</text>
</comment>
<comment type="caution">
    <text evidence="7">The sequence shown here is derived from an EMBL/GenBank/DDBJ whole genome shotgun (WGS) entry which is preliminary data.</text>
</comment>
<evidence type="ECO:0000256" key="5">
    <source>
        <dbReference type="ARBA" id="ARBA00041564"/>
    </source>
</evidence>
<evidence type="ECO:0000313" key="7">
    <source>
        <dbReference type="EMBL" id="GLW73258.1"/>
    </source>
</evidence>
<accession>A0A9W6QE00</accession>
<proteinExistence type="inferred from homology"/>
<keyword evidence="4" id="KW-0413">Isomerase</keyword>
<evidence type="ECO:0000256" key="2">
    <source>
        <dbReference type="ARBA" id="ARBA00005297"/>
    </source>
</evidence>
<protein>
    <recommendedName>
        <fullName evidence="3">isochorismate synthase</fullName>
        <ecNumber evidence="3">5.4.4.2</ecNumber>
    </recommendedName>
    <alternativeName>
        <fullName evidence="5">Isochorismate mutase</fullName>
    </alternativeName>
</protein>
<dbReference type="InterPro" id="IPR004561">
    <property type="entry name" value="IsoChor_synthase"/>
</dbReference>
<sequence>MTVGHTSTALAERPDALLDEDDLRSLLDTCRYAVRRAATTDTPVLATWAVPVEVDDPAALWARGRGTATRSLLWRSAWGGGTVVALGSAHDLPGTGADRVAAVRRGWAALSRHAVAGGLPGGGPLALGGFAFAAGAPAAPGPLPDALFWVPALQLRTAADGTGELRLNAVLGRDGDAGRTADALARLADLVHPRDLGAVPAAPAPRPAAHLRSSTELPGAEEWKGLVRRATDRISAGDFAKVVLARELHVTVDAPFDVPAVVERMRRANPGTTLFAVDHDGQTFLGATPEYLARVEGRTVHALGLAGTTPRGATPAQDAEFERELTGSHKLRHEHDVVVRMLRDSLHGAGVEVAAAQPTRVLKLGTVQHLSTDVSGRLSHTDPAGILDFVERLHPTPALGGHPRERALHWLAEHEGFDRGWYAGVVGWSDAGGQGEFAVAIRSALLRGNTAVLYAGCGLVADSDPETEYVETRAKLRAMMSALEVE</sequence>
<dbReference type="Pfam" id="PF00425">
    <property type="entry name" value="Chorismate_bind"/>
    <property type="match status" value="1"/>
</dbReference>
<name>A0A9W6QE00_9ACTN</name>